<dbReference type="EMBL" id="LCNU01000045">
    <property type="protein sequence ID" value="KKU62631.1"/>
    <property type="molecule type" value="Genomic_DNA"/>
</dbReference>
<evidence type="ECO:0000256" key="1">
    <source>
        <dbReference type="ARBA" id="ARBA00022801"/>
    </source>
</evidence>
<evidence type="ECO:0000313" key="3">
    <source>
        <dbReference type="EMBL" id="KKU62631.1"/>
    </source>
</evidence>
<feature type="domain" description="Nudix hydrolase" evidence="2">
    <location>
        <begin position="21"/>
        <end position="150"/>
    </location>
</feature>
<dbReference type="AlphaFoldDB" id="A0A0G1RZY3"/>
<dbReference type="SUPFAM" id="SSF55811">
    <property type="entry name" value="Nudix"/>
    <property type="match status" value="1"/>
</dbReference>
<name>A0A0G1RZY3_9BACT</name>
<dbReference type="GO" id="GO:0006167">
    <property type="term" value="P:AMP biosynthetic process"/>
    <property type="evidence" value="ECO:0007669"/>
    <property type="project" value="TreeGrafter"/>
</dbReference>
<protein>
    <recommendedName>
        <fullName evidence="2">Nudix hydrolase domain-containing protein</fullName>
    </recommendedName>
</protein>
<keyword evidence="1" id="KW-0378">Hydrolase</keyword>
<dbReference type="Gene3D" id="3.90.79.10">
    <property type="entry name" value="Nucleoside Triphosphate Pyrophosphohydrolase"/>
    <property type="match status" value="1"/>
</dbReference>
<dbReference type="PROSITE" id="PS51462">
    <property type="entry name" value="NUDIX"/>
    <property type="match status" value="1"/>
</dbReference>
<dbReference type="InterPro" id="IPR015797">
    <property type="entry name" value="NUDIX_hydrolase-like_dom_sf"/>
</dbReference>
<evidence type="ECO:0000259" key="2">
    <source>
        <dbReference type="PROSITE" id="PS51462"/>
    </source>
</evidence>
<dbReference type="GO" id="GO:0004081">
    <property type="term" value="F:bis(5'-nucleosyl)-tetraphosphatase (asymmetrical) activity"/>
    <property type="evidence" value="ECO:0007669"/>
    <property type="project" value="TreeGrafter"/>
</dbReference>
<dbReference type="InterPro" id="IPR051325">
    <property type="entry name" value="Nudix_hydrolase_domain"/>
</dbReference>
<proteinExistence type="predicted"/>
<dbReference type="InterPro" id="IPR000086">
    <property type="entry name" value="NUDIX_hydrolase_dom"/>
</dbReference>
<dbReference type="PANTHER" id="PTHR21340">
    <property type="entry name" value="DIADENOSINE 5,5-P1,P4-TETRAPHOSPHATE PYROPHOSPHOHYDROLASE MUTT"/>
    <property type="match status" value="1"/>
</dbReference>
<dbReference type="Proteomes" id="UP000034502">
    <property type="component" value="Unassembled WGS sequence"/>
</dbReference>
<evidence type="ECO:0000313" key="4">
    <source>
        <dbReference type="Proteomes" id="UP000034502"/>
    </source>
</evidence>
<organism evidence="3 4">
    <name type="scientific">Candidatus Amesbacteria bacterium GW2011_GWC1_47_15</name>
    <dbReference type="NCBI Taxonomy" id="1618364"/>
    <lineage>
        <taxon>Bacteria</taxon>
        <taxon>Candidatus Amesiibacteriota</taxon>
    </lineage>
</organism>
<dbReference type="GO" id="GO:0006754">
    <property type="term" value="P:ATP biosynthetic process"/>
    <property type="evidence" value="ECO:0007669"/>
    <property type="project" value="TreeGrafter"/>
</dbReference>
<comment type="caution">
    <text evidence="3">The sequence shown here is derived from an EMBL/GenBank/DDBJ whole genome shotgun (WGS) entry which is preliminary data.</text>
</comment>
<reference evidence="3 4" key="1">
    <citation type="journal article" date="2015" name="Nature">
        <title>rRNA introns, odd ribosomes, and small enigmatic genomes across a large radiation of phyla.</title>
        <authorList>
            <person name="Brown C.T."/>
            <person name="Hug L.A."/>
            <person name="Thomas B.C."/>
            <person name="Sharon I."/>
            <person name="Castelle C.J."/>
            <person name="Singh A."/>
            <person name="Wilkins M.J."/>
            <person name="Williams K.H."/>
            <person name="Banfield J.F."/>
        </authorList>
    </citation>
    <scope>NUCLEOTIDE SEQUENCE [LARGE SCALE GENOMIC DNA]</scope>
</reference>
<sequence length="166" mass="18677">MKQLALINPENVSEQEANDYFVREAVRAVVLDENNHVALLYVAKEKYYKLPGGGIEAGEDKAAALRRECQEEIGSEIKVVGELGYIVEYRKFSSLKQTSYCYLTQLKSKTGSTQFTDEEKHNRFKSVWLPIPEALRVLSAITAIGIEGRDYISPRDTAFLKAANIV</sequence>
<accession>A0A0G1RZY3</accession>
<dbReference type="PANTHER" id="PTHR21340:SF0">
    <property type="entry name" value="BIS(5'-NUCLEOSYL)-TETRAPHOSPHATASE [ASYMMETRICAL]"/>
    <property type="match status" value="1"/>
</dbReference>
<gene>
    <name evidence="3" type="ORF">UX86_C0045G0011</name>
</gene>
<dbReference type="CDD" id="cd02883">
    <property type="entry name" value="NUDIX_Hydrolase"/>
    <property type="match status" value="1"/>
</dbReference>
<dbReference type="STRING" id="1618364.UX86_C0045G0011"/>
<dbReference type="Pfam" id="PF00293">
    <property type="entry name" value="NUDIX"/>
    <property type="match status" value="1"/>
</dbReference>